<dbReference type="AlphaFoldDB" id="A0A3E0HBB1"/>
<evidence type="ECO:0000313" key="2">
    <source>
        <dbReference type="EMBL" id="REH41713.1"/>
    </source>
</evidence>
<keyword evidence="3" id="KW-1185">Reference proteome</keyword>
<organism evidence="2 3">
    <name type="scientific">Kutzneria buriramensis</name>
    <dbReference type="NCBI Taxonomy" id="1045776"/>
    <lineage>
        <taxon>Bacteria</taxon>
        <taxon>Bacillati</taxon>
        <taxon>Actinomycetota</taxon>
        <taxon>Actinomycetes</taxon>
        <taxon>Pseudonocardiales</taxon>
        <taxon>Pseudonocardiaceae</taxon>
        <taxon>Kutzneria</taxon>
    </lineage>
</organism>
<sequence length="294" mass="33362">MPTDPWSEVKPTVRGKMGGWWQRFLRRRQQAEHDWIYGTQPKSTVPLRQPPPAPKRPTVVFTAVLPSAVPHAEFTATCTVAWEAIGETTHAKPESIARSDIERRAAEILAKGQVTHCEQLQHKLEAELGYVTKLEDARIAVQLVEIELTCTDESRAATELFQELQRRRLVRGWDRDLKLDELRHLKDDILSDPAMATVWWLQNNDNQVDQAVEMSAKLRKLAQIMTENDERSTTDTVASLVDRFVDRLPDGARWRLLSNLAEVFSHYGSPDLASELPELDGGGGQHRPRPAHSE</sequence>
<accession>A0A3E0HBB1</accession>
<dbReference type="EMBL" id="QUNO01000011">
    <property type="protein sequence ID" value="REH41713.1"/>
    <property type="molecule type" value="Genomic_DNA"/>
</dbReference>
<proteinExistence type="predicted"/>
<dbReference type="RefSeq" id="WP_147328690.1">
    <property type="nucleotide sequence ID" value="NZ_CP144375.1"/>
</dbReference>
<evidence type="ECO:0000256" key="1">
    <source>
        <dbReference type="SAM" id="MobiDB-lite"/>
    </source>
</evidence>
<comment type="caution">
    <text evidence="2">The sequence shown here is derived from an EMBL/GenBank/DDBJ whole genome shotgun (WGS) entry which is preliminary data.</text>
</comment>
<feature type="region of interest" description="Disordered" evidence="1">
    <location>
        <begin position="272"/>
        <end position="294"/>
    </location>
</feature>
<reference evidence="2 3" key="1">
    <citation type="submission" date="2018-08" db="EMBL/GenBank/DDBJ databases">
        <title>Genomic Encyclopedia of Archaeal and Bacterial Type Strains, Phase II (KMG-II): from individual species to whole genera.</title>
        <authorList>
            <person name="Goeker M."/>
        </authorList>
    </citation>
    <scope>NUCLEOTIDE SEQUENCE [LARGE SCALE GENOMIC DNA]</scope>
    <source>
        <strain evidence="2 3">DSM 45791</strain>
    </source>
</reference>
<gene>
    <name evidence="2" type="ORF">BCF44_11114</name>
</gene>
<protein>
    <submittedName>
        <fullName evidence="2">Uncharacterized protein</fullName>
    </submittedName>
</protein>
<name>A0A3E0HBB1_9PSEU</name>
<dbReference type="OrthoDB" id="3422149at2"/>
<dbReference type="Proteomes" id="UP000256269">
    <property type="component" value="Unassembled WGS sequence"/>
</dbReference>
<evidence type="ECO:0000313" key="3">
    <source>
        <dbReference type="Proteomes" id="UP000256269"/>
    </source>
</evidence>